<dbReference type="PANTHER" id="PTHR33376:SF7">
    <property type="entry name" value="C4-DICARBOXYLATE-BINDING PROTEIN DCTB"/>
    <property type="match status" value="1"/>
</dbReference>
<dbReference type="InterPro" id="IPR004682">
    <property type="entry name" value="TRAP_DctP"/>
</dbReference>
<dbReference type="AlphaFoldDB" id="A0A848GVZ3"/>
<dbReference type="NCBIfam" id="NF037995">
    <property type="entry name" value="TRAP_S1"/>
    <property type="match status" value="1"/>
</dbReference>
<proteinExistence type="inferred from homology"/>
<protein>
    <submittedName>
        <fullName evidence="5">TRAP transporter substrate-binding protein</fullName>
    </submittedName>
</protein>
<gene>
    <name evidence="5" type="ORF">HHL11_00955</name>
</gene>
<feature type="signal peptide" evidence="4">
    <location>
        <begin position="1"/>
        <end position="49"/>
    </location>
</feature>
<dbReference type="Pfam" id="PF03480">
    <property type="entry name" value="DctP"/>
    <property type="match status" value="1"/>
</dbReference>
<feature type="chain" id="PRO_5032328475" evidence="4">
    <location>
        <begin position="50"/>
        <end position="361"/>
    </location>
</feature>
<organism evidence="5 6">
    <name type="scientific">Ramlibacter agri</name>
    <dbReference type="NCBI Taxonomy" id="2728837"/>
    <lineage>
        <taxon>Bacteria</taxon>
        <taxon>Pseudomonadati</taxon>
        <taxon>Pseudomonadota</taxon>
        <taxon>Betaproteobacteria</taxon>
        <taxon>Burkholderiales</taxon>
        <taxon>Comamonadaceae</taxon>
        <taxon>Ramlibacter</taxon>
    </lineage>
</organism>
<evidence type="ECO:0000256" key="3">
    <source>
        <dbReference type="ARBA" id="ARBA00022729"/>
    </source>
</evidence>
<evidence type="ECO:0000256" key="2">
    <source>
        <dbReference type="ARBA" id="ARBA00022448"/>
    </source>
</evidence>
<dbReference type="Proteomes" id="UP000541185">
    <property type="component" value="Unassembled WGS sequence"/>
</dbReference>
<name>A0A848GVZ3_9BURK</name>
<evidence type="ECO:0000313" key="5">
    <source>
        <dbReference type="EMBL" id="NML42297.1"/>
    </source>
</evidence>
<dbReference type="InterPro" id="IPR038404">
    <property type="entry name" value="TRAP_DctP_sf"/>
</dbReference>
<dbReference type="Gene3D" id="3.40.190.170">
    <property type="entry name" value="Bacterial extracellular solute-binding protein, family 7"/>
    <property type="match status" value="1"/>
</dbReference>
<evidence type="ECO:0000256" key="4">
    <source>
        <dbReference type="SAM" id="SignalP"/>
    </source>
</evidence>
<dbReference type="PANTHER" id="PTHR33376">
    <property type="match status" value="1"/>
</dbReference>
<dbReference type="NCBIfam" id="TIGR00787">
    <property type="entry name" value="dctP"/>
    <property type="match status" value="1"/>
</dbReference>
<dbReference type="CDD" id="cd13679">
    <property type="entry name" value="PBP2_TRAP_YiaO_like"/>
    <property type="match status" value="1"/>
</dbReference>
<comment type="similarity">
    <text evidence="1">Belongs to the bacterial solute-binding protein 7 family.</text>
</comment>
<dbReference type="GO" id="GO:0055085">
    <property type="term" value="P:transmembrane transport"/>
    <property type="evidence" value="ECO:0007669"/>
    <property type="project" value="InterPro"/>
</dbReference>
<keyword evidence="2" id="KW-0813">Transport</keyword>
<keyword evidence="3 4" id="KW-0732">Signal</keyword>
<reference evidence="5 6" key="1">
    <citation type="submission" date="2020-04" db="EMBL/GenBank/DDBJ databases">
        <title>Ramlibacter sp. G-1-2-2 isolated from soil.</title>
        <authorList>
            <person name="Dahal R.H."/>
        </authorList>
    </citation>
    <scope>NUCLEOTIDE SEQUENCE [LARGE SCALE GENOMIC DNA]</scope>
    <source>
        <strain evidence="5 6">G-1-2-2</strain>
    </source>
</reference>
<sequence>MLFQFETPFCWPSYDAAPQNAFRRQTVKANLRGIALAATLVLAAGFAQAQDIQQRVIKFGHLNNTDHPVSMGVHKFAELVAAKSGGKLKVQEFPSSTLGNELQQQSALQGGVQEMSAPATTSLAGIVKEFGLVDFPFTVANFAQADALLDGPLGQALIAKLPEKGLVALGFWDLGFRNVTTSKHPITRAEDLDGLKLRVIPNPVFLDTFKAFKANPVPMPFAELYNALESKAVDGQENPFAVILSNKFYEVQKYVSATNHVYAANIVLVSKKFWDKLSPTEKKILSDAAIEARAYQRQVSREAARKAVGELEAKGMKYNEVSPAEQARMRQIAKPVTDKFLASYDPAIVKLYTEQLSQLQK</sequence>
<comment type="caution">
    <text evidence="5">The sequence shown here is derived from an EMBL/GenBank/DDBJ whole genome shotgun (WGS) entry which is preliminary data.</text>
</comment>
<dbReference type="GO" id="GO:0030288">
    <property type="term" value="C:outer membrane-bounded periplasmic space"/>
    <property type="evidence" value="ECO:0007669"/>
    <property type="project" value="InterPro"/>
</dbReference>
<evidence type="ECO:0000313" key="6">
    <source>
        <dbReference type="Proteomes" id="UP000541185"/>
    </source>
</evidence>
<evidence type="ECO:0000256" key="1">
    <source>
        <dbReference type="ARBA" id="ARBA00009023"/>
    </source>
</evidence>
<dbReference type="InterPro" id="IPR018389">
    <property type="entry name" value="DctP_fam"/>
</dbReference>
<accession>A0A848GVZ3</accession>
<dbReference type="PIRSF" id="PIRSF006470">
    <property type="entry name" value="DctB"/>
    <property type="match status" value="1"/>
</dbReference>
<dbReference type="EMBL" id="JABBFX010000001">
    <property type="protein sequence ID" value="NML42297.1"/>
    <property type="molecule type" value="Genomic_DNA"/>
</dbReference>
<keyword evidence="6" id="KW-1185">Reference proteome</keyword>